<feature type="compositionally biased region" description="Basic and acidic residues" evidence="1">
    <location>
        <begin position="52"/>
        <end position="68"/>
    </location>
</feature>
<organism evidence="3 4">
    <name type="scientific">Penicillium fimorum</name>
    <dbReference type="NCBI Taxonomy" id="1882269"/>
    <lineage>
        <taxon>Eukaryota</taxon>
        <taxon>Fungi</taxon>
        <taxon>Dikarya</taxon>
        <taxon>Ascomycota</taxon>
        <taxon>Pezizomycotina</taxon>
        <taxon>Eurotiomycetes</taxon>
        <taxon>Eurotiomycetidae</taxon>
        <taxon>Eurotiales</taxon>
        <taxon>Aspergillaceae</taxon>
        <taxon>Penicillium</taxon>
    </lineage>
</organism>
<dbReference type="Pfam" id="PF17046">
    <property type="entry name" value="Ses_B"/>
    <property type="match status" value="1"/>
</dbReference>
<comment type="caution">
    <text evidence="3">The sequence shown here is derived from an EMBL/GenBank/DDBJ whole genome shotgun (WGS) entry which is preliminary data.</text>
</comment>
<reference evidence="3" key="2">
    <citation type="journal article" date="2023" name="IMA Fungus">
        <title>Comparative genomic study of the Penicillium genus elucidates a diverse pangenome and 15 lateral gene transfer events.</title>
        <authorList>
            <person name="Petersen C."/>
            <person name="Sorensen T."/>
            <person name="Nielsen M.R."/>
            <person name="Sondergaard T.E."/>
            <person name="Sorensen J.L."/>
            <person name="Fitzpatrick D.A."/>
            <person name="Frisvad J.C."/>
            <person name="Nielsen K.L."/>
        </authorList>
    </citation>
    <scope>NUCLEOTIDE SEQUENCE</scope>
    <source>
        <strain evidence="3">IBT 29495</strain>
    </source>
</reference>
<feature type="compositionally biased region" description="Acidic residues" evidence="1">
    <location>
        <begin position="70"/>
        <end position="82"/>
    </location>
</feature>
<dbReference type="AlphaFoldDB" id="A0A9X0CB37"/>
<accession>A0A9X0CB37</accession>
<dbReference type="Proteomes" id="UP001149954">
    <property type="component" value="Unassembled WGS sequence"/>
</dbReference>
<reference evidence="3" key="1">
    <citation type="submission" date="2022-12" db="EMBL/GenBank/DDBJ databases">
        <authorList>
            <person name="Petersen C."/>
        </authorList>
    </citation>
    <scope>NUCLEOTIDE SEQUENCE</scope>
    <source>
        <strain evidence="3">IBT 29495</strain>
    </source>
</reference>
<protein>
    <submittedName>
        <fullName evidence="3">Cytochrome P450</fullName>
    </submittedName>
</protein>
<feature type="domain" description="Fungal death-pathway protein SesB" evidence="2">
    <location>
        <begin position="123"/>
        <end position="147"/>
    </location>
</feature>
<evidence type="ECO:0000313" key="4">
    <source>
        <dbReference type="Proteomes" id="UP001149954"/>
    </source>
</evidence>
<keyword evidence="4" id="KW-1185">Reference proteome</keyword>
<evidence type="ECO:0000256" key="1">
    <source>
        <dbReference type="SAM" id="MobiDB-lite"/>
    </source>
</evidence>
<sequence length="148" mass="16287">MQVFTCQAIVQFVIDSAQLVILARSKNVPKSAQQETEKQLRVLQTAIQEDSELTKRKQHETLQRKNELESPGDQDEDDDDDGGAQPNLAIQETEELSCVLETNQTASRALSQILSEFSVAQVGNAYYTDFSGSTNNGLQIGHSTGTVK</sequence>
<dbReference type="OrthoDB" id="432483at2759"/>
<dbReference type="InterPro" id="IPR031469">
    <property type="entry name" value="SesB_dom"/>
</dbReference>
<feature type="region of interest" description="Disordered" evidence="1">
    <location>
        <begin position="50"/>
        <end position="91"/>
    </location>
</feature>
<name>A0A9X0CB37_9EURO</name>
<evidence type="ECO:0000313" key="3">
    <source>
        <dbReference type="EMBL" id="KAJ5520181.1"/>
    </source>
</evidence>
<evidence type="ECO:0000259" key="2">
    <source>
        <dbReference type="Pfam" id="PF17046"/>
    </source>
</evidence>
<dbReference type="EMBL" id="JAPWDS010000001">
    <property type="protein sequence ID" value="KAJ5520181.1"/>
    <property type="molecule type" value="Genomic_DNA"/>
</dbReference>
<gene>
    <name evidence="3" type="ORF">N7463_000634</name>
</gene>
<proteinExistence type="predicted"/>